<dbReference type="PANTHER" id="PTHR18905">
    <property type="entry name" value="NINEIN"/>
    <property type="match status" value="1"/>
</dbReference>
<evidence type="ECO:0000256" key="2">
    <source>
        <dbReference type="ARBA" id="ARBA00022490"/>
    </source>
</evidence>
<dbReference type="FunFam" id="1.10.238.10:FF:000094">
    <property type="entry name" value="ninein isoform X7"/>
    <property type="match status" value="1"/>
</dbReference>
<evidence type="ECO:0000313" key="12">
    <source>
        <dbReference type="RefSeq" id="XP_024587308.1"/>
    </source>
</evidence>
<keyword evidence="6 8" id="KW-0175">Coiled coil</keyword>
<dbReference type="RefSeq" id="XP_024587308.1">
    <property type="nucleotide sequence ID" value="XM_024731540.1"/>
</dbReference>
<dbReference type="GO" id="GO:0097431">
    <property type="term" value="C:mitotic spindle pole"/>
    <property type="evidence" value="ECO:0007669"/>
    <property type="project" value="TreeGrafter"/>
</dbReference>
<gene>
    <name evidence="12" type="primary">NIN</name>
</gene>
<feature type="region of interest" description="Disordered" evidence="9">
    <location>
        <begin position="1174"/>
        <end position="1195"/>
    </location>
</feature>
<feature type="domain" description="EF-hand" evidence="10">
    <location>
        <begin position="8"/>
        <end position="43"/>
    </location>
</feature>
<dbReference type="InterPro" id="IPR002048">
    <property type="entry name" value="EF_hand_dom"/>
</dbReference>
<keyword evidence="4" id="KW-0493">Microtubule</keyword>
<feature type="coiled-coil region" evidence="8">
    <location>
        <begin position="362"/>
        <end position="564"/>
    </location>
</feature>
<dbReference type="GO" id="GO:0005814">
    <property type="term" value="C:centriole"/>
    <property type="evidence" value="ECO:0007669"/>
    <property type="project" value="TreeGrafter"/>
</dbReference>
<dbReference type="GeneID" id="112415546"/>
<evidence type="ECO:0000256" key="3">
    <source>
        <dbReference type="ARBA" id="ARBA00022553"/>
    </source>
</evidence>
<feature type="region of interest" description="Disordered" evidence="9">
    <location>
        <begin position="571"/>
        <end position="593"/>
    </location>
</feature>
<dbReference type="PROSITE" id="PS50222">
    <property type="entry name" value="EF_HAND_2"/>
    <property type="match status" value="1"/>
</dbReference>
<evidence type="ECO:0000256" key="1">
    <source>
        <dbReference type="ARBA" id="ARBA00004300"/>
    </source>
</evidence>
<keyword evidence="7" id="KW-0206">Cytoskeleton</keyword>
<dbReference type="InterPro" id="IPR011992">
    <property type="entry name" value="EF-hand-dom_pair"/>
</dbReference>
<dbReference type="Gene3D" id="1.10.238.10">
    <property type="entry name" value="EF-hand"/>
    <property type="match status" value="2"/>
</dbReference>
<dbReference type="GO" id="GO:0000242">
    <property type="term" value="C:pericentriolar material"/>
    <property type="evidence" value="ECO:0007669"/>
    <property type="project" value="TreeGrafter"/>
</dbReference>
<dbReference type="SUPFAM" id="SSF47473">
    <property type="entry name" value="EF-hand"/>
    <property type="match status" value="1"/>
</dbReference>
<accession>A0A341ACL8</accession>
<evidence type="ECO:0000256" key="8">
    <source>
        <dbReference type="SAM" id="Coils"/>
    </source>
</evidence>
<feature type="coiled-coil region" evidence="8">
    <location>
        <begin position="1338"/>
        <end position="1407"/>
    </location>
</feature>
<keyword evidence="2" id="KW-0963">Cytoplasm</keyword>
<evidence type="ECO:0000256" key="5">
    <source>
        <dbReference type="ARBA" id="ARBA00022737"/>
    </source>
</evidence>
<dbReference type="GO" id="GO:0005874">
    <property type="term" value="C:microtubule"/>
    <property type="evidence" value="ECO:0007669"/>
    <property type="project" value="UniProtKB-KW"/>
</dbReference>
<name>A0A341ACL8_NEOAA</name>
<dbReference type="GO" id="GO:0090222">
    <property type="term" value="P:centrosome-templated microtubule nucleation"/>
    <property type="evidence" value="ECO:0007669"/>
    <property type="project" value="TreeGrafter"/>
</dbReference>
<comment type="subcellular location">
    <subcellularLocation>
        <location evidence="1">Cytoplasm</location>
        <location evidence="1">Cytoskeleton</location>
        <location evidence="1">Microtubule organizing center</location>
        <location evidence="1">Centrosome</location>
    </subcellularLocation>
</comment>
<feature type="compositionally biased region" description="Polar residues" evidence="9">
    <location>
        <begin position="1180"/>
        <end position="1189"/>
    </location>
</feature>
<feature type="region of interest" description="Disordered" evidence="9">
    <location>
        <begin position="131"/>
        <end position="152"/>
    </location>
</feature>
<protein>
    <submittedName>
        <fullName evidence="12">Ninein isoform X14</fullName>
    </submittedName>
</protein>
<evidence type="ECO:0000256" key="9">
    <source>
        <dbReference type="SAM" id="MobiDB-lite"/>
    </source>
</evidence>
<keyword evidence="3" id="KW-0597">Phosphoprotein</keyword>
<reference evidence="12" key="1">
    <citation type="submission" date="2025-08" db="UniProtKB">
        <authorList>
            <consortium name="RefSeq"/>
        </authorList>
    </citation>
    <scope>IDENTIFICATION</scope>
    <source>
        <tissue evidence="12">Meat</tissue>
    </source>
</reference>
<dbReference type="GO" id="GO:0005509">
    <property type="term" value="F:calcium ion binding"/>
    <property type="evidence" value="ECO:0007669"/>
    <property type="project" value="InterPro"/>
</dbReference>
<dbReference type="GO" id="GO:0034454">
    <property type="term" value="P:microtubule anchoring at centrosome"/>
    <property type="evidence" value="ECO:0007669"/>
    <property type="project" value="TreeGrafter"/>
</dbReference>
<dbReference type="CTD" id="51199"/>
<evidence type="ECO:0000256" key="4">
    <source>
        <dbReference type="ARBA" id="ARBA00022701"/>
    </source>
</evidence>
<organism evidence="11 12">
    <name type="scientific">Neophocaena asiaeorientalis asiaeorientalis</name>
    <name type="common">Yangtze finless porpoise</name>
    <name type="synonym">Neophocaena phocaenoides subsp. asiaeorientalis</name>
    <dbReference type="NCBI Taxonomy" id="1706337"/>
    <lineage>
        <taxon>Eukaryota</taxon>
        <taxon>Metazoa</taxon>
        <taxon>Chordata</taxon>
        <taxon>Craniata</taxon>
        <taxon>Vertebrata</taxon>
        <taxon>Euteleostomi</taxon>
        <taxon>Mammalia</taxon>
        <taxon>Eutheria</taxon>
        <taxon>Laurasiatheria</taxon>
        <taxon>Artiodactyla</taxon>
        <taxon>Whippomorpha</taxon>
        <taxon>Cetacea</taxon>
        <taxon>Odontoceti</taxon>
        <taxon>Phocoenidae</taxon>
        <taxon>Neophocaena</taxon>
    </lineage>
</organism>
<feature type="coiled-coil region" evidence="8">
    <location>
        <begin position="626"/>
        <end position="689"/>
    </location>
</feature>
<sequence>MDEAEQDQHEARLKELFDSFDTTGTGSLGQEELTDLCHMLSLEEVAPVLQETLLQDNLLGRVHFDQFKEALILILSRTLSNEEHFQEPDCTLEAQPKYVRGGKRYGRRSLPEFQGSVEEFAEVTVIEPLDEEARPSHIPSSDHGENWKTQRSEEYEAEGQLRFWNPDDLNASQSGPSPPQDWIEEKLQEVCEDLGITRDGHLNRKKLISICEQYGLQNVDGEMLEEVFHNLDPDGTMSVEDFFYGLFKNGKSLTPSASTPYRQLKRHLSMQSFDESGRRTTTPSAMTSTIGFRVFSCLDDGMGYASVERILDTWHEEGIENSQEILKALDFSLDGNVNLTELTLALENELLVTKNSIHQAALASFKAEIRHLLEQVDQVVREKEKLRSDLEKAEKLKSLMASEVDDHHAAIERRNEYNLRKLDEEYKERIAALKNELRKEREQILQQVGKQRLELEQEIEKAKTEENYTRDRLALSLKENSRLENELLENAEKLAEYENLTNKLKRNLENVLAEKFGDLDPSSAEFFLQEERLTQMRNEYEQQCRLLQDQVDELQSELEEYHAQGRVLRLPSKNSPSEELDTNSGCVEPDQGLGSEECNPLNMSIEAELVIEQMKEQHHRDLCCLRLELEDKAHHYEKQLDETKVACKKEQENVKQKYENEVHILEEQISDLKNEIAELQGQTVVLKEVQHTAICRHEEEKKQLEMKWDEEKAHLQEELRLEHEMELRARLQQAEESFNEEREKLIQNGAWTEEKVRSLTQELEQVHQEQLKSLVEKHTLEKEELQKELLEKHQRELHEGRYESEKLQEENSILRNEITTLNEEDSISNLKLGKLNGSQEEMWQKIETVKQEKAAVQKMVENLKKQISELKTKNQQLDLENMELSQKNSQNQKELQEVNQRLAEMLSQKDKEPGHSTCEEWEQEKSNLKEELEHCKVQSSSLVSSLEAELSEVKLQIHIVEQENLLLKDELEKVKQLHRCPNLSDFQQKISSILSHNEKLLKEKEALSEELNSCVDKLAKSSLLEHRIATMKQEQKSWEHQSESLKSQLVASQEKVQNLEDTLQNVNLQMSRIKSDLRVTQQEKEALKQEVMSLHKQLQNAGDENWAPEIGTHPSGFHNQQQRLSWDKLDHLMNEEQQLLWQENERLQTVVQNTKAELIHSREKVRQLESNLLPPKLQKHPNSSGTVKPTEQEKLSLKRECEQFQKERSPTNRKAHLGDILGSVPDHHNKVSQMNSLERELETIHLENEGLKKKQVKLDEQLMEMQHLRSTVMLSPSPHAWDLQLLQQQACPMVPREQFLQLQYQLLQPERINQCLQEELENRTSEINTPQGNQEHLVTVMEERMMEVEQKLKLVKRLLQEKVNQLKEQLCKNTKADEMVKDLYVENAQLLKALEITEQRQKTAEKKNYLLEEKIASLSNIVRNLTPAPLTSTPPLRSFIWELVF</sequence>
<proteinExistence type="predicted"/>
<keyword evidence="5" id="KW-0677">Repeat</keyword>
<dbReference type="GO" id="GO:0051642">
    <property type="term" value="P:centrosome localization"/>
    <property type="evidence" value="ECO:0007669"/>
    <property type="project" value="TreeGrafter"/>
</dbReference>
<dbReference type="PANTHER" id="PTHR18905:SF11">
    <property type="entry name" value="NINEIN"/>
    <property type="match status" value="1"/>
</dbReference>
<feature type="coiled-coil region" evidence="8">
    <location>
        <begin position="724"/>
        <end position="1104"/>
    </location>
</feature>
<dbReference type="GO" id="GO:0097539">
    <property type="term" value="C:ciliary transition fiber"/>
    <property type="evidence" value="ECO:0007669"/>
    <property type="project" value="TreeGrafter"/>
</dbReference>
<evidence type="ECO:0000256" key="7">
    <source>
        <dbReference type="ARBA" id="ARBA00023212"/>
    </source>
</evidence>
<dbReference type="Proteomes" id="UP000252040">
    <property type="component" value="Unplaced"/>
</dbReference>
<evidence type="ECO:0000259" key="10">
    <source>
        <dbReference type="PROSITE" id="PS50222"/>
    </source>
</evidence>
<feature type="compositionally biased region" description="Polar residues" evidence="9">
    <location>
        <begin position="572"/>
        <end position="585"/>
    </location>
</feature>
<keyword evidence="11" id="KW-1185">Reference proteome</keyword>
<evidence type="ECO:0000256" key="6">
    <source>
        <dbReference type="ARBA" id="ARBA00023054"/>
    </source>
</evidence>
<evidence type="ECO:0000313" key="11">
    <source>
        <dbReference type="Proteomes" id="UP000252040"/>
    </source>
</evidence>